<evidence type="ECO:0000256" key="3">
    <source>
        <dbReference type="ARBA" id="ARBA00023163"/>
    </source>
</evidence>
<dbReference type="PANTHER" id="PTHR30136">
    <property type="entry name" value="HELIX-TURN-HELIX TRANSCRIPTIONAL REGULATOR, ICLR FAMILY"/>
    <property type="match status" value="1"/>
</dbReference>
<keyword evidence="1" id="KW-0805">Transcription regulation</keyword>
<dbReference type="InterPro" id="IPR014757">
    <property type="entry name" value="Tscrpt_reg_IclR_C"/>
</dbReference>
<evidence type="ECO:0000313" key="6">
    <source>
        <dbReference type="Proteomes" id="UP001595925"/>
    </source>
</evidence>
<dbReference type="InterPro" id="IPR005471">
    <property type="entry name" value="Tscrpt_reg_IclR_N"/>
</dbReference>
<evidence type="ECO:0000256" key="2">
    <source>
        <dbReference type="ARBA" id="ARBA00023125"/>
    </source>
</evidence>
<dbReference type="GO" id="GO:0006355">
    <property type="term" value="P:regulation of DNA-templated transcription"/>
    <property type="evidence" value="ECO:0007669"/>
    <property type="project" value="UniProtKB-ARBA"/>
</dbReference>
<evidence type="ECO:0000313" key="5">
    <source>
        <dbReference type="EMBL" id="MFC4987706.1"/>
    </source>
</evidence>
<protein>
    <submittedName>
        <fullName evidence="5">IclR family transcriptional regulator</fullName>
    </submittedName>
</protein>
<dbReference type="SMART" id="SM00346">
    <property type="entry name" value="HTH_ICLR"/>
    <property type="match status" value="1"/>
</dbReference>
<comment type="caution">
    <text evidence="5">The sequence shown here is derived from an EMBL/GenBank/DDBJ whole genome shotgun (WGS) entry which is preliminary data.</text>
</comment>
<dbReference type="PANTHER" id="PTHR30136:SF24">
    <property type="entry name" value="HTH-TYPE TRANSCRIPTIONAL REPRESSOR ALLR"/>
    <property type="match status" value="1"/>
</dbReference>
<dbReference type="AlphaFoldDB" id="A0ABD5QD80"/>
<dbReference type="Pfam" id="PF12802">
    <property type="entry name" value="MarR_2"/>
    <property type="match status" value="1"/>
</dbReference>
<organism evidence="5 6">
    <name type="scientific">Saliphagus infecundisoli</name>
    <dbReference type="NCBI Taxonomy" id="1849069"/>
    <lineage>
        <taxon>Archaea</taxon>
        <taxon>Methanobacteriati</taxon>
        <taxon>Methanobacteriota</taxon>
        <taxon>Stenosarchaea group</taxon>
        <taxon>Halobacteria</taxon>
        <taxon>Halobacteriales</taxon>
        <taxon>Natrialbaceae</taxon>
        <taxon>Saliphagus</taxon>
    </lineage>
</organism>
<dbReference type="SUPFAM" id="SSF46785">
    <property type="entry name" value="Winged helix' DNA-binding domain"/>
    <property type="match status" value="1"/>
</dbReference>
<dbReference type="InterPro" id="IPR036388">
    <property type="entry name" value="WH-like_DNA-bd_sf"/>
</dbReference>
<reference evidence="5 6" key="1">
    <citation type="journal article" date="2019" name="Int. J. Syst. Evol. Microbiol.">
        <title>The Global Catalogue of Microorganisms (GCM) 10K type strain sequencing project: providing services to taxonomists for standard genome sequencing and annotation.</title>
        <authorList>
            <consortium name="The Broad Institute Genomics Platform"/>
            <consortium name="The Broad Institute Genome Sequencing Center for Infectious Disease"/>
            <person name="Wu L."/>
            <person name="Ma J."/>
        </authorList>
    </citation>
    <scope>NUCLEOTIDE SEQUENCE [LARGE SCALE GENOMIC DNA]</scope>
    <source>
        <strain evidence="5 6">CGMCC 1.15824</strain>
    </source>
</reference>
<dbReference type="Gene3D" id="1.10.10.10">
    <property type="entry name" value="Winged helix-like DNA-binding domain superfamily/Winged helix DNA-binding domain"/>
    <property type="match status" value="1"/>
</dbReference>
<dbReference type="GO" id="GO:0003677">
    <property type="term" value="F:DNA binding"/>
    <property type="evidence" value="ECO:0007669"/>
    <property type="project" value="UniProtKB-KW"/>
</dbReference>
<dbReference type="InterPro" id="IPR029016">
    <property type="entry name" value="GAF-like_dom_sf"/>
</dbReference>
<dbReference type="PROSITE" id="PS51078">
    <property type="entry name" value="ICLR_ED"/>
    <property type="match status" value="1"/>
</dbReference>
<evidence type="ECO:0000256" key="1">
    <source>
        <dbReference type="ARBA" id="ARBA00023015"/>
    </source>
</evidence>
<dbReference type="InterPro" id="IPR000835">
    <property type="entry name" value="HTH_MarR-typ"/>
</dbReference>
<dbReference type="Pfam" id="PF01614">
    <property type="entry name" value="IclR_C"/>
    <property type="match status" value="1"/>
</dbReference>
<dbReference type="CDD" id="cd00090">
    <property type="entry name" value="HTH_ARSR"/>
    <property type="match status" value="1"/>
</dbReference>
<dbReference type="InterPro" id="IPR050707">
    <property type="entry name" value="HTH_MetabolicPath_Reg"/>
</dbReference>
<evidence type="ECO:0000259" key="4">
    <source>
        <dbReference type="PROSITE" id="PS51078"/>
    </source>
</evidence>
<dbReference type="InterPro" id="IPR011991">
    <property type="entry name" value="ArsR-like_HTH"/>
</dbReference>
<keyword evidence="2" id="KW-0238">DNA-binding</keyword>
<feature type="domain" description="IclR-ED" evidence="4">
    <location>
        <begin position="68"/>
        <end position="251"/>
    </location>
</feature>
<name>A0ABD5QD80_9EURY</name>
<dbReference type="RefSeq" id="WP_224827855.1">
    <property type="nucleotide sequence ID" value="NZ_JAIVEF010000002.1"/>
</dbReference>
<dbReference type="EMBL" id="JBHSJG010000029">
    <property type="protein sequence ID" value="MFC4987706.1"/>
    <property type="molecule type" value="Genomic_DNA"/>
</dbReference>
<dbReference type="SUPFAM" id="SSF55781">
    <property type="entry name" value="GAF domain-like"/>
    <property type="match status" value="1"/>
</dbReference>
<dbReference type="InterPro" id="IPR036390">
    <property type="entry name" value="WH_DNA-bd_sf"/>
</dbReference>
<keyword evidence="3" id="KW-0804">Transcription</keyword>
<accession>A0ABD5QD80</accession>
<sequence>MSDTGRGVKTTETSFRIVEAIRDEPGLGISALGREVGLSKGAVSKHVHTLTDLGYLVREGDGYYLSNRFLSLGIQARERFPIEHVRPVVSDLAETTGHVANFIAREDDRGIYALRIRPDGSEDGDIAEGDVAPLHATAGGKAILAHLPADEKRALLADSSLPAYTEKTLTDRADLERELRSVRDRRVAFDREEYRKGHQCVASPIIGSEGTAIGAISVTGSDYHMSGKRLEEDAVGLVTSAAKSVENALLSR</sequence>
<keyword evidence="6" id="KW-1185">Reference proteome</keyword>
<gene>
    <name evidence="5" type="ORF">ACFPFO_08005</name>
</gene>
<dbReference type="Proteomes" id="UP001595925">
    <property type="component" value="Unassembled WGS sequence"/>
</dbReference>
<proteinExistence type="predicted"/>
<dbReference type="Gene3D" id="3.30.450.40">
    <property type="match status" value="1"/>
</dbReference>